<evidence type="ECO:0000313" key="6">
    <source>
        <dbReference type="Proteomes" id="UP000619260"/>
    </source>
</evidence>
<feature type="repeat" description="ANK" evidence="3">
    <location>
        <begin position="487"/>
        <end position="522"/>
    </location>
</feature>
<keyword evidence="1" id="KW-0677">Repeat</keyword>
<dbReference type="SMART" id="SM00248">
    <property type="entry name" value="ANK"/>
    <property type="match status" value="4"/>
</dbReference>
<reference evidence="5" key="1">
    <citation type="submission" date="2021-01" db="EMBL/GenBank/DDBJ databases">
        <title>Whole genome shotgun sequence of Virgisporangium aliadipatigenens NBRC 105644.</title>
        <authorList>
            <person name="Komaki H."/>
            <person name="Tamura T."/>
        </authorList>
    </citation>
    <scope>NUCLEOTIDE SEQUENCE</scope>
    <source>
        <strain evidence="5">NBRC 105644</strain>
    </source>
</reference>
<sequence>MIPPGEAAGWLAARRYGLPAAVVERATALRLAGDWRGACAAAGVDVDIDLATAPAGVAEDLRHLVPDLLRWHFPREAAGGAGLLRPATPVRLATYERRWCLQVIPPDCHERPQRLTLRVLPWDPAAVENWRRAPLVESWEQARHLWDARHTDALRERLGGAERTPFFERDASSRGAADAHGLLPRVPDPPGRPSAADRAARTEYLTLLAEAAEARAAEARAAEARVGDDAARRGTSAEDDALARVWRAAGIRLDLTEPEQGVYRYYGHGGPELLHLMRISHATLVDDARRAVGDRGIVAMRPPVRARVHPILDLTSDGPVLRLSTVEHARTLPALPSVLWSRSPDLALLRAGRITPEALHPLVAAALFPDRPATAYRPPAPDLPAFPSTVRVRCGTGWHSVELGHGPVRHPDHTAEEITRERVLGSLGGPVIGCVAATRAWERPGRVPRVVRQLRHQAILAARHGDTDALVRLLDAGLDPRIVITRQQRTLLHLLACLDRERAPALVRRLVDAGLDVDATDSHERTPLHAVLLDGGSAALVDALLDAGADPRATDMYESHALHLLHGPDAVRVLPRLLAAGAPLDAEDTFARTPLHAAISLSPPAALVRGLLDAGARPVRDGWGPTTVAVAEQVGRPDLVALLDEG</sequence>
<dbReference type="Gene3D" id="1.25.40.20">
    <property type="entry name" value="Ankyrin repeat-containing domain"/>
    <property type="match status" value="2"/>
</dbReference>
<dbReference type="PANTHER" id="PTHR24198:SF165">
    <property type="entry name" value="ANKYRIN REPEAT-CONTAINING PROTEIN-RELATED"/>
    <property type="match status" value="1"/>
</dbReference>
<dbReference type="RefSeq" id="WP_203904595.1">
    <property type="nucleotide sequence ID" value="NZ_BOPF01000045.1"/>
</dbReference>
<dbReference type="SUPFAM" id="SSF48403">
    <property type="entry name" value="Ankyrin repeat"/>
    <property type="match status" value="1"/>
</dbReference>
<evidence type="ECO:0008006" key="7">
    <source>
        <dbReference type="Google" id="ProtNLM"/>
    </source>
</evidence>
<feature type="region of interest" description="Disordered" evidence="4">
    <location>
        <begin position="165"/>
        <end position="198"/>
    </location>
</feature>
<proteinExistence type="predicted"/>
<evidence type="ECO:0000256" key="4">
    <source>
        <dbReference type="SAM" id="MobiDB-lite"/>
    </source>
</evidence>
<organism evidence="5 6">
    <name type="scientific">Virgisporangium aliadipatigenens</name>
    <dbReference type="NCBI Taxonomy" id="741659"/>
    <lineage>
        <taxon>Bacteria</taxon>
        <taxon>Bacillati</taxon>
        <taxon>Actinomycetota</taxon>
        <taxon>Actinomycetes</taxon>
        <taxon>Micromonosporales</taxon>
        <taxon>Micromonosporaceae</taxon>
        <taxon>Virgisporangium</taxon>
    </lineage>
</organism>
<gene>
    <name evidence="5" type="ORF">Val02_80660</name>
</gene>
<dbReference type="Pfam" id="PF12796">
    <property type="entry name" value="Ank_2"/>
    <property type="match status" value="1"/>
</dbReference>
<dbReference type="EMBL" id="BOPF01000045">
    <property type="protein sequence ID" value="GIJ51180.1"/>
    <property type="molecule type" value="Genomic_DNA"/>
</dbReference>
<feature type="repeat" description="ANK" evidence="3">
    <location>
        <begin position="523"/>
        <end position="556"/>
    </location>
</feature>
<dbReference type="InterPro" id="IPR002110">
    <property type="entry name" value="Ankyrin_rpt"/>
</dbReference>
<comment type="caution">
    <text evidence="5">The sequence shown here is derived from an EMBL/GenBank/DDBJ whole genome shotgun (WGS) entry which is preliminary data.</text>
</comment>
<dbReference type="PROSITE" id="PS50297">
    <property type="entry name" value="ANK_REP_REGION"/>
    <property type="match status" value="1"/>
</dbReference>
<name>A0A8J3YWL6_9ACTN</name>
<keyword evidence="2 3" id="KW-0040">ANK repeat</keyword>
<evidence type="ECO:0000313" key="5">
    <source>
        <dbReference type="EMBL" id="GIJ51180.1"/>
    </source>
</evidence>
<evidence type="ECO:0000256" key="2">
    <source>
        <dbReference type="ARBA" id="ARBA00023043"/>
    </source>
</evidence>
<dbReference type="AlphaFoldDB" id="A0A8J3YWL6"/>
<dbReference type="PANTHER" id="PTHR24198">
    <property type="entry name" value="ANKYRIN REPEAT AND PROTEIN KINASE DOMAIN-CONTAINING PROTEIN"/>
    <property type="match status" value="1"/>
</dbReference>
<dbReference type="InterPro" id="IPR036770">
    <property type="entry name" value="Ankyrin_rpt-contain_sf"/>
</dbReference>
<evidence type="ECO:0000256" key="3">
    <source>
        <dbReference type="PROSITE-ProRule" id="PRU00023"/>
    </source>
</evidence>
<accession>A0A8J3YWL6</accession>
<dbReference type="Proteomes" id="UP000619260">
    <property type="component" value="Unassembled WGS sequence"/>
</dbReference>
<evidence type="ECO:0000256" key="1">
    <source>
        <dbReference type="ARBA" id="ARBA00022737"/>
    </source>
</evidence>
<dbReference type="PROSITE" id="PS50088">
    <property type="entry name" value="ANK_REPEAT"/>
    <property type="match status" value="2"/>
</dbReference>
<keyword evidence="6" id="KW-1185">Reference proteome</keyword>
<protein>
    <recommendedName>
        <fullName evidence="7">Ankyrin repeat domain-containing protein</fullName>
    </recommendedName>
</protein>